<gene>
    <name evidence="7" type="ORF">RRG08_026848</name>
</gene>
<dbReference type="PROSITE" id="PS01285">
    <property type="entry name" value="FA58C_1"/>
    <property type="match status" value="3"/>
</dbReference>
<evidence type="ECO:0000256" key="4">
    <source>
        <dbReference type="ARBA" id="ARBA00023180"/>
    </source>
</evidence>
<keyword evidence="8" id="KW-1185">Reference proteome</keyword>
<dbReference type="InterPro" id="IPR025155">
    <property type="entry name" value="WxxW_domain"/>
</dbReference>
<feature type="compositionally biased region" description="Pro residues" evidence="5">
    <location>
        <begin position="462"/>
        <end position="475"/>
    </location>
</feature>
<dbReference type="Gene3D" id="2.60.120.260">
    <property type="entry name" value="Galactose-binding domain-like"/>
    <property type="match status" value="5"/>
</dbReference>
<feature type="region of interest" description="Disordered" evidence="5">
    <location>
        <begin position="458"/>
        <end position="498"/>
    </location>
</feature>
<dbReference type="Pfam" id="PF13330">
    <property type="entry name" value="Mucin2_WxxW"/>
    <property type="match status" value="2"/>
</dbReference>
<dbReference type="Pfam" id="PF00754">
    <property type="entry name" value="F5_F8_type_C"/>
    <property type="match status" value="4"/>
</dbReference>
<keyword evidence="4" id="KW-0325">Glycoprotein</keyword>
<proteinExistence type="predicted"/>
<protein>
    <recommendedName>
        <fullName evidence="6">F5/8 type C domain-containing protein</fullName>
    </recommendedName>
</protein>
<evidence type="ECO:0000313" key="7">
    <source>
        <dbReference type="EMBL" id="KAK3733733.1"/>
    </source>
</evidence>
<evidence type="ECO:0000256" key="1">
    <source>
        <dbReference type="ARBA" id="ARBA00004613"/>
    </source>
</evidence>
<dbReference type="InterPro" id="IPR000421">
    <property type="entry name" value="FA58C"/>
</dbReference>
<dbReference type="PANTHER" id="PTHR24543">
    <property type="entry name" value="MULTICOPPER OXIDASE-RELATED"/>
    <property type="match status" value="1"/>
</dbReference>
<comment type="caution">
    <text evidence="7">The sequence shown here is derived from an EMBL/GenBank/DDBJ whole genome shotgun (WGS) entry which is preliminary data.</text>
</comment>
<accession>A0AAE0Y5Y5</accession>
<evidence type="ECO:0000256" key="2">
    <source>
        <dbReference type="ARBA" id="ARBA00022525"/>
    </source>
</evidence>
<sequence length="1100" mass="119113">MVATSVDGVNFERYKDSLDTVEKIFYGNFDSNTVVKAFFDREVPALAVRIYPLEWNGAAALRLDVLVCSSDKTTPAFGTGTTVAPPTPFTHVPGVVCDVPMNVDLPNLIPDDQLSASSSVSPQTAAAAGRLNNQYSSWVPSSASVDQWHQVDFLAAVELAGVLTQGSPRSDRWVSTFTVSTSQEGYTFYPVRDDQGRILIYTGNSDRDSVSRNYFPQVIETRFVRLIPLTWGPEGFGLRLNYIGCFAASSTPRPPVPFFQPTGVPTPAPKPVDGGVPTVRPTLPGGGTPTPAPPHFPTLEPMCTREMGLKNQRIVEDNQMTASSNLDGHGPQMGRLSENGYQGSWMPSSGDTTPYIQVDFKEPKLLAAIVTQGEGDEDKWVQEYEVLHSLDGVDFVSYAEKQDGVTKIFPGNTDTGTAVTNFFVKNIIARYIRILPISNYGGVALRFDVLGCNPSGKNPAVPTRPPLHTPTPAPPSQAGGTPTPKPGVPVGGTPTPAPTSGVIQIPPPQVCLLPMGTVDRHLVRDSQISASSQIDDNHAAPEGRLHNTGSWIPSINEPESWIMLDLGRPTLVSGVITQGSPDSGRHVQDYHVYVSLNGQDFMAYTDLPGGNAPYLFTGNTDQITPLRNLFNRDLLARYVRIVPVTSSPEGIGLRFNVIGCEPSIPSQGVPTLKPPTLDGATPTPAPSDGNQGTPSLPPATDTLCDIPMGVGNPRIVSDEQLSASSSADINQMPSRGRIYMQKDGSLAGGWSPSVSNNDQFIQVDFLAPYEVSGVVTQGRSDLEAWVTDFAVYYNSDGVNFHPLLGADDKPIVFPGNSDQYTPVKNFFPAPVVTQFVQIRSLGFHNSIGLRFDLYGCNSPSPLPQRFAQGTPTPAPPMPSEATPTPRGCRYWSPWVSNSVPDQYAGELEVFFQAPMVTNACTQDFVTGFECRVKGSKVLWDPTDALVECSVLDATLMCINTPEHQCEDYEVRVLCDLCELTTTSSSSTVTQLFSKTTPRFTSPAPPSLPCTERWSEWINRDITPENGEIESMTPTELSAFCVNGKVDQISCVTADGTETPWYFLNLITNCDVQDGFVCDSNLNMASLCEDMKVQYHCACQG</sequence>
<evidence type="ECO:0000256" key="5">
    <source>
        <dbReference type="SAM" id="MobiDB-lite"/>
    </source>
</evidence>
<organism evidence="7 8">
    <name type="scientific">Elysia crispata</name>
    <name type="common">lettuce slug</name>
    <dbReference type="NCBI Taxonomy" id="231223"/>
    <lineage>
        <taxon>Eukaryota</taxon>
        <taxon>Metazoa</taxon>
        <taxon>Spiralia</taxon>
        <taxon>Lophotrochozoa</taxon>
        <taxon>Mollusca</taxon>
        <taxon>Gastropoda</taxon>
        <taxon>Heterobranchia</taxon>
        <taxon>Euthyneura</taxon>
        <taxon>Panpulmonata</taxon>
        <taxon>Sacoglossa</taxon>
        <taxon>Placobranchoidea</taxon>
        <taxon>Plakobranchidae</taxon>
        <taxon>Elysia</taxon>
    </lineage>
</organism>
<keyword evidence="3" id="KW-0732">Signal</keyword>
<evidence type="ECO:0000256" key="3">
    <source>
        <dbReference type="ARBA" id="ARBA00022729"/>
    </source>
</evidence>
<name>A0AAE0Y5Y5_9GAST</name>
<dbReference type="FunFam" id="2.60.120.260:FF:000016">
    <property type="entry name" value="Contactin-associated protein-like 4 isoform 1"/>
    <property type="match status" value="1"/>
</dbReference>
<dbReference type="Proteomes" id="UP001283361">
    <property type="component" value="Unassembled WGS sequence"/>
</dbReference>
<dbReference type="InterPro" id="IPR008979">
    <property type="entry name" value="Galactose-bd-like_sf"/>
</dbReference>
<keyword evidence="2" id="KW-0964">Secreted</keyword>
<dbReference type="SUPFAM" id="SSF49785">
    <property type="entry name" value="Galactose-binding domain-like"/>
    <property type="match status" value="5"/>
</dbReference>
<dbReference type="AlphaFoldDB" id="A0AAE0Y5Y5"/>
<dbReference type="GO" id="GO:0005576">
    <property type="term" value="C:extracellular region"/>
    <property type="evidence" value="ECO:0007669"/>
    <property type="project" value="UniProtKB-SubCell"/>
</dbReference>
<dbReference type="PANTHER" id="PTHR24543:SF325">
    <property type="entry name" value="F5_8 TYPE C DOMAIN-CONTAINING PROTEIN"/>
    <property type="match status" value="1"/>
</dbReference>
<dbReference type="SMART" id="SM00231">
    <property type="entry name" value="FA58C"/>
    <property type="match status" value="4"/>
</dbReference>
<feature type="region of interest" description="Disordered" evidence="5">
    <location>
        <begin position="668"/>
        <end position="702"/>
    </location>
</feature>
<dbReference type="CDD" id="cd00057">
    <property type="entry name" value="FA58C"/>
    <property type="match status" value="4"/>
</dbReference>
<evidence type="ECO:0000313" key="8">
    <source>
        <dbReference type="Proteomes" id="UP001283361"/>
    </source>
</evidence>
<feature type="domain" description="F5/8 type C" evidence="6">
    <location>
        <begin position="303"/>
        <end position="452"/>
    </location>
</feature>
<feature type="domain" description="F5/8 type C" evidence="6">
    <location>
        <begin position="1"/>
        <end position="68"/>
    </location>
</feature>
<feature type="domain" description="F5/8 type C" evidence="6">
    <location>
        <begin position="704"/>
        <end position="856"/>
    </location>
</feature>
<comment type="subcellular location">
    <subcellularLocation>
        <location evidence="1">Secreted</location>
    </subcellularLocation>
</comment>
<dbReference type="PRINTS" id="PR01217">
    <property type="entry name" value="PRICHEXTENSN"/>
</dbReference>
<dbReference type="PROSITE" id="PS50022">
    <property type="entry name" value="FA58C_3"/>
    <property type="match status" value="5"/>
</dbReference>
<evidence type="ECO:0000259" key="6">
    <source>
        <dbReference type="PROSITE" id="PS50022"/>
    </source>
</evidence>
<reference evidence="7" key="1">
    <citation type="journal article" date="2023" name="G3 (Bethesda)">
        <title>A reference genome for the long-term kleptoplast-retaining sea slug Elysia crispata morphotype clarki.</title>
        <authorList>
            <person name="Eastman K.E."/>
            <person name="Pendleton A.L."/>
            <person name="Shaikh M.A."/>
            <person name="Suttiyut T."/>
            <person name="Ogas R."/>
            <person name="Tomko P."/>
            <person name="Gavelis G."/>
            <person name="Widhalm J.R."/>
            <person name="Wisecaver J.H."/>
        </authorList>
    </citation>
    <scope>NUCLEOTIDE SEQUENCE</scope>
    <source>
        <strain evidence="7">ECLA1</strain>
    </source>
</reference>
<feature type="domain" description="F5/8 type C" evidence="6">
    <location>
        <begin position="511"/>
        <end position="660"/>
    </location>
</feature>
<dbReference type="EMBL" id="JAWDGP010006885">
    <property type="protein sequence ID" value="KAK3733733.1"/>
    <property type="molecule type" value="Genomic_DNA"/>
</dbReference>
<feature type="domain" description="F5/8 type C" evidence="6">
    <location>
        <begin position="97"/>
        <end position="245"/>
    </location>
</feature>